<evidence type="ECO:0000256" key="2">
    <source>
        <dbReference type="ARBA" id="ARBA00022552"/>
    </source>
</evidence>
<dbReference type="SUPFAM" id="SSF53335">
    <property type="entry name" value="S-adenosyl-L-methionine-dependent methyltransferases"/>
    <property type="match status" value="1"/>
</dbReference>
<comment type="caution">
    <text evidence="7">The sequence shown here is derived from an EMBL/GenBank/DDBJ whole genome shotgun (WGS) entry which is preliminary data.</text>
</comment>
<feature type="binding site" evidence="6">
    <location>
        <position position="159"/>
    </location>
    <ligand>
        <name>S-adenosyl-L-methionine</name>
        <dbReference type="ChEBI" id="CHEBI:59789"/>
    </ligand>
</feature>
<evidence type="ECO:0000256" key="1">
    <source>
        <dbReference type="ARBA" id="ARBA00022490"/>
    </source>
</evidence>
<dbReference type="InterPro" id="IPR003682">
    <property type="entry name" value="rRNA_ssu_MeTfrase_G"/>
</dbReference>
<organism evidence="7 8">
    <name type="scientific">Cephaloticoccus capnophilus</name>
    <dbReference type="NCBI Taxonomy" id="1548208"/>
    <lineage>
        <taxon>Bacteria</taxon>
        <taxon>Pseudomonadati</taxon>
        <taxon>Verrucomicrobiota</taxon>
        <taxon>Opitutia</taxon>
        <taxon>Opitutales</taxon>
        <taxon>Opitutaceae</taxon>
        <taxon>Cephaloticoccus</taxon>
    </lineage>
</organism>
<comment type="function">
    <text evidence="6">Specifically methylates the N7 position of a guanine in 16S rRNA.</text>
</comment>
<evidence type="ECO:0000313" key="7">
    <source>
        <dbReference type="EMBL" id="KXU35388.1"/>
    </source>
</evidence>
<comment type="caution">
    <text evidence="6">Lacks conserved residue(s) required for the propagation of feature annotation.</text>
</comment>
<feature type="binding site" evidence="6">
    <location>
        <position position="95"/>
    </location>
    <ligand>
        <name>S-adenosyl-L-methionine</name>
        <dbReference type="ChEBI" id="CHEBI:59789"/>
    </ligand>
</feature>
<keyword evidence="1 6" id="KW-0963">Cytoplasm</keyword>
<dbReference type="RefSeq" id="WP_068711985.1">
    <property type="nucleotide sequence ID" value="NZ_LSZP01000042.1"/>
</dbReference>
<dbReference type="GO" id="GO:0005829">
    <property type="term" value="C:cytosol"/>
    <property type="evidence" value="ECO:0007669"/>
    <property type="project" value="TreeGrafter"/>
</dbReference>
<dbReference type="PANTHER" id="PTHR31760">
    <property type="entry name" value="S-ADENOSYL-L-METHIONINE-DEPENDENT METHYLTRANSFERASES SUPERFAMILY PROTEIN"/>
    <property type="match status" value="1"/>
</dbReference>
<evidence type="ECO:0000256" key="6">
    <source>
        <dbReference type="HAMAP-Rule" id="MF_00074"/>
    </source>
</evidence>
<evidence type="ECO:0000256" key="3">
    <source>
        <dbReference type="ARBA" id="ARBA00022603"/>
    </source>
</evidence>
<keyword evidence="4 6" id="KW-0808">Transferase</keyword>
<gene>
    <name evidence="6" type="primary">rsmG</name>
    <name evidence="7" type="ORF">AXK12_05300</name>
</gene>
<comment type="similarity">
    <text evidence="6">Belongs to the methyltransferase superfamily. RNA methyltransferase RsmG family.</text>
</comment>
<evidence type="ECO:0000313" key="8">
    <source>
        <dbReference type="Proteomes" id="UP000071392"/>
    </source>
</evidence>
<keyword evidence="3 6" id="KW-0489">Methyltransferase</keyword>
<protein>
    <recommendedName>
        <fullName evidence="6">Ribosomal RNA small subunit methyltransferase G</fullName>
        <ecNumber evidence="6">2.1.1.-</ecNumber>
    </recommendedName>
    <alternativeName>
        <fullName evidence="6">16S rRNA 7-methylguanosine methyltransferase</fullName>
        <shortName evidence="6">16S rRNA m7G methyltransferase</shortName>
    </alternativeName>
</protein>
<keyword evidence="5 6" id="KW-0949">S-adenosyl-L-methionine</keyword>
<feature type="binding site" evidence="6">
    <location>
        <position position="100"/>
    </location>
    <ligand>
        <name>S-adenosyl-L-methionine</name>
        <dbReference type="ChEBI" id="CHEBI:59789"/>
    </ligand>
</feature>
<sequence>MNPAAAAPIPFPVDLPLVREYFPELGEGVVGQLVELARCILDWNTRINLISRKDAAHIEEHHILHALTLTKVLRPPPAVASEGGSAPSASFADLGTGGGFPGLVLAICYPQCRFTLVDSVGKKIAAVGEIARELGLKNVDARVQRAETISQKFDYVTGRAVTALPTFLGWARPLLKKDSRARTEAEPSANGGVYYFKGTLWREELAGGTWQPSSLWPLDKWIPRPFFAEKFLLHFAR</sequence>
<feature type="binding site" evidence="6">
    <location>
        <begin position="146"/>
        <end position="147"/>
    </location>
    <ligand>
        <name>S-adenosyl-L-methionine</name>
        <dbReference type="ChEBI" id="CHEBI:59789"/>
    </ligand>
</feature>
<dbReference type="HAMAP" id="MF_00074">
    <property type="entry name" value="16SrRNA_methyltr_G"/>
    <property type="match status" value="1"/>
</dbReference>
<dbReference type="EMBL" id="LSZP01000042">
    <property type="protein sequence ID" value="KXU35388.1"/>
    <property type="molecule type" value="Genomic_DNA"/>
</dbReference>
<dbReference type="Pfam" id="PF02527">
    <property type="entry name" value="GidB"/>
    <property type="match status" value="1"/>
</dbReference>
<dbReference type="GO" id="GO:0070043">
    <property type="term" value="F:rRNA (guanine-N7-)-methyltransferase activity"/>
    <property type="evidence" value="ECO:0007669"/>
    <property type="project" value="UniProtKB-UniRule"/>
</dbReference>
<dbReference type="STRING" id="1548208.AXK12_05300"/>
<keyword evidence="8" id="KW-1185">Reference proteome</keyword>
<dbReference type="AlphaFoldDB" id="A0A139SLF3"/>
<proteinExistence type="inferred from homology"/>
<dbReference type="NCBIfam" id="TIGR00138">
    <property type="entry name" value="rsmG_gidB"/>
    <property type="match status" value="1"/>
</dbReference>
<dbReference type="EC" id="2.1.1.-" evidence="6"/>
<keyword evidence="2 6" id="KW-0698">rRNA processing</keyword>
<name>A0A139SLF3_9BACT</name>
<evidence type="ECO:0000256" key="4">
    <source>
        <dbReference type="ARBA" id="ARBA00022679"/>
    </source>
</evidence>
<dbReference type="PANTHER" id="PTHR31760:SF0">
    <property type="entry name" value="S-ADENOSYL-L-METHIONINE-DEPENDENT METHYLTRANSFERASES SUPERFAMILY PROTEIN"/>
    <property type="match status" value="1"/>
</dbReference>
<dbReference type="Gene3D" id="3.40.50.150">
    <property type="entry name" value="Vaccinia Virus protein VP39"/>
    <property type="match status" value="1"/>
</dbReference>
<evidence type="ECO:0000256" key="5">
    <source>
        <dbReference type="ARBA" id="ARBA00022691"/>
    </source>
</evidence>
<comment type="subcellular location">
    <subcellularLocation>
        <location evidence="6">Cytoplasm</location>
    </subcellularLocation>
</comment>
<accession>A0A139SLF3</accession>
<dbReference type="Proteomes" id="UP000071392">
    <property type="component" value="Unassembled WGS sequence"/>
</dbReference>
<reference evidence="7 8" key="1">
    <citation type="submission" date="2016-02" db="EMBL/GenBank/DDBJ databases">
        <authorList>
            <person name="Wen L."/>
            <person name="He K."/>
            <person name="Yang H."/>
        </authorList>
    </citation>
    <scope>NUCLEOTIDE SEQUENCE [LARGE SCALE GENOMIC DNA]</scope>
    <source>
        <strain evidence="7 8">CV41</strain>
    </source>
</reference>
<dbReference type="InterPro" id="IPR029063">
    <property type="entry name" value="SAM-dependent_MTases_sf"/>
</dbReference>